<sequence>MSDQIAAAFRRAAKVSPLYRPFQLYKAVDALNDRGRPVGPALYDWIETAPGSVRWKEVDANSAPHLMPLVGLGEGVVTILAPFTGAIPDALLDAVGQWYLVANGEGEDTLGVGYRLIVSRWTTQPLPVVRNAAP</sequence>
<evidence type="ECO:0000313" key="1">
    <source>
        <dbReference type="EMBL" id="MFC3182377.1"/>
    </source>
</evidence>
<organism evidence="1 2">
    <name type="scientific">Cypionkella sinensis</name>
    <dbReference type="NCBI Taxonomy" id="1756043"/>
    <lineage>
        <taxon>Bacteria</taxon>
        <taxon>Pseudomonadati</taxon>
        <taxon>Pseudomonadota</taxon>
        <taxon>Alphaproteobacteria</taxon>
        <taxon>Rhodobacterales</taxon>
        <taxon>Paracoccaceae</taxon>
        <taxon>Cypionkella</taxon>
    </lineage>
</organism>
<comment type="caution">
    <text evidence="1">The sequence shown here is derived from an EMBL/GenBank/DDBJ whole genome shotgun (WGS) entry which is preliminary data.</text>
</comment>
<proteinExistence type="predicted"/>
<dbReference type="EMBL" id="JBHRTO010000002">
    <property type="protein sequence ID" value="MFC3182377.1"/>
    <property type="molecule type" value="Genomic_DNA"/>
</dbReference>
<protein>
    <submittedName>
        <fullName evidence="1">Uncharacterized protein</fullName>
    </submittedName>
</protein>
<name>A0ABV7J6E8_9RHOB</name>
<gene>
    <name evidence="1" type="ORF">ACFOGH_15355</name>
</gene>
<keyword evidence="2" id="KW-1185">Reference proteome</keyword>
<reference evidence="2" key="1">
    <citation type="journal article" date="2019" name="Int. J. Syst. Evol. Microbiol.">
        <title>The Global Catalogue of Microorganisms (GCM) 10K type strain sequencing project: providing services to taxonomists for standard genome sequencing and annotation.</title>
        <authorList>
            <consortium name="The Broad Institute Genomics Platform"/>
            <consortium name="The Broad Institute Genome Sequencing Center for Infectious Disease"/>
            <person name="Wu L."/>
            <person name="Ma J."/>
        </authorList>
    </citation>
    <scope>NUCLEOTIDE SEQUENCE [LARGE SCALE GENOMIC DNA]</scope>
    <source>
        <strain evidence="2">KCTC 52039</strain>
    </source>
</reference>
<dbReference type="Proteomes" id="UP001595547">
    <property type="component" value="Unassembled WGS sequence"/>
</dbReference>
<accession>A0ABV7J6E8</accession>
<dbReference type="RefSeq" id="WP_380074045.1">
    <property type="nucleotide sequence ID" value="NZ_JBHRTO010000002.1"/>
</dbReference>
<evidence type="ECO:0000313" key="2">
    <source>
        <dbReference type="Proteomes" id="UP001595547"/>
    </source>
</evidence>